<organism evidence="2 3">
    <name type="scientific">Demequina lignilytica</name>
    <dbReference type="NCBI Taxonomy" id="3051663"/>
    <lineage>
        <taxon>Bacteria</taxon>
        <taxon>Bacillati</taxon>
        <taxon>Actinomycetota</taxon>
        <taxon>Actinomycetes</taxon>
        <taxon>Micrococcales</taxon>
        <taxon>Demequinaceae</taxon>
        <taxon>Demequina</taxon>
    </lineage>
</organism>
<sequence>MTYKDELGYVGHPELPHGYHPYLGVHPLHRDDWIAKAALAAAAVLLFPLAIAMGHVSLRRQRSGSASNRKSAIIALWLGYGMPVLVATGVAIALMVYAMIGVGVLG</sequence>
<dbReference type="AlphaFoldDB" id="A0AAW7M4U1"/>
<evidence type="ECO:0000256" key="1">
    <source>
        <dbReference type="SAM" id="Phobius"/>
    </source>
</evidence>
<proteinExistence type="predicted"/>
<dbReference type="RefSeq" id="WP_301121129.1">
    <property type="nucleotide sequence ID" value="NZ_JAUHPX010000008.1"/>
</dbReference>
<feature type="transmembrane region" description="Helical" evidence="1">
    <location>
        <begin position="33"/>
        <end position="53"/>
    </location>
</feature>
<gene>
    <name evidence="2" type="ORF">QQX10_12250</name>
</gene>
<dbReference type="Proteomes" id="UP001172737">
    <property type="component" value="Unassembled WGS sequence"/>
</dbReference>
<keyword evidence="3" id="KW-1185">Reference proteome</keyword>
<accession>A0AAW7M4U1</accession>
<evidence type="ECO:0000313" key="2">
    <source>
        <dbReference type="EMBL" id="MDN4488937.1"/>
    </source>
</evidence>
<keyword evidence="1" id="KW-0812">Transmembrane</keyword>
<reference evidence="2" key="1">
    <citation type="submission" date="2023-06" db="EMBL/GenBank/DDBJ databases">
        <title>Sysu t00039.</title>
        <authorList>
            <person name="Gao L."/>
            <person name="Fang B.-Z."/>
            <person name="Li W.-J."/>
        </authorList>
    </citation>
    <scope>NUCLEOTIDE SEQUENCE</scope>
    <source>
        <strain evidence="2">SYSU T00039</strain>
    </source>
</reference>
<evidence type="ECO:0000313" key="3">
    <source>
        <dbReference type="Proteomes" id="UP001172737"/>
    </source>
</evidence>
<keyword evidence="1" id="KW-0472">Membrane</keyword>
<evidence type="ECO:0008006" key="4">
    <source>
        <dbReference type="Google" id="ProtNLM"/>
    </source>
</evidence>
<name>A0AAW7M4U1_9MICO</name>
<feature type="transmembrane region" description="Helical" evidence="1">
    <location>
        <begin position="74"/>
        <end position="100"/>
    </location>
</feature>
<keyword evidence="1" id="KW-1133">Transmembrane helix</keyword>
<comment type="caution">
    <text evidence="2">The sequence shown here is derived from an EMBL/GenBank/DDBJ whole genome shotgun (WGS) entry which is preliminary data.</text>
</comment>
<protein>
    <recommendedName>
        <fullName evidence="4">DUF4190 domain-containing protein</fullName>
    </recommendedName>
</protein>
<dbReference type="EMBL" id="JAUHPX010000008">
    <property type="protein sequence ID" value="MDN4488937.1"/>
    <property type="molecule type" value="Genomic_DNA"/>
</dbReference>